<feature type="compositionally biased region" description="Polar residues" evidence="1">
    <location>
        <begin position="897"/>
        <end position="945"/>
    </location>
</feature>
<feature type="compositionally biased region" description="Basic and acidic residues" evidence="1">
    <location>
        <begin position="1070"/>
        <end position="1082"/>
    </location>
</feature>
<feature type="compositionally biased region" description="Basic and acidic residues" evidence="1">
    <location>
        <begin position="1254"/>
        <end position="1268"/>
    </location>
</feature>
<evidence type="ECO:0000313" key="3">
    <source>
        <dbReference type="Proteomes" id="UP000024635"/>
    </source>
</evidence>
<feature type="compositionally biased region" description="Basic and acidic residues" evidence="1">
    <location>
        <begin position="1511"/>
        <end position="1524"/>
    </location>
</feature>
<feature type="compositionally biased region" description="Low complexity" evidence="1">
    <location>
        <begin position="1333"/>
        <end position="1349"/>
    </location>
</feature>
<accession>A0A016U148</accession>
<feature type="compositionally biased region" description="Basic and acidic residues" evidence="1">
    <location>
        <begin position="1185"/>
        <end position="1197"/>
    </location>
</feature>
<comment type="caution">
    <text evidence="2">The sequence shown here is derived from an EMBL/GenBank/DDBJ whole genome shotgun (WGS) entry which is preliminary data.</text>
</comment>
<feature type="compositionally biased region" description="Basic and acidic residues" evidence="1">
    <location>
        <begin position="947"/>
        <end position="958"/>
    </location>
</feature>
<proteinExistence type="predicted"/>
<organism evidence="2 3">
    <name type="scientific">Ancylostoma ceylanicum</name>
    <dbReference type="NCBI Taxonomy" id="53326"/>
    <lineage>
        <taxon>Eukaryota</taxon>
        <taxon>Metazoa</taxon>
        <taxon>Ecdysozoa</taxon>
        <taxon>Nematoda</taxon>
        <taxon>Chromadorea</taxon>
        <taxon>Rhabditida</taxon>
        <taxon>Rhabditina</taxon>
        <taxon>Rhabditomorpha</taxon>
        <taxon>Strongyloidea</taxon>
        <taxon>Ancylostomatidae</taxon>
        <taxon>Ancylostomatinae</taxon>
        <taxon>Ancylostoma</taxon>
    </lineage>
</organism>
<dbReference type="EMBL" id="JARK01001400">
    <property type="protein sequence ID" value="EYC08835.1"/>
    <property type="molecule type" value="Genomic_DNA"/>
</dbReference>
<feature type="compositionally biased region" description="Basic residues" evidence="1">
    <location>
        <begin position="127"/>
        <end position="140"/>
    </location>
</feature>
<feature type="region of interest" description="Disordered" evidence="1">
    <location>
        <begin position="1460"/>
        <end position="1499"/>
    </location>
</feature>
<feature type="compositionally biased region" description="Basic and acidic residues" evidence="1">
    <location>
        <begin position="1164"/>
        <end position="1176"/>
    </location>
</feature>
<evidence type="ECO:0000256" key="1">
    <source>
        <dbReference type="SAM" id="MobiDB-lite"/>
    </source>
</evidence>
<feature type="compositionally biased region" description="Polar residues" evidence="1">
    <location>
        <begin position="1051"/>
        <end position="1069"/>
    </location>
</feature>
<feature type="compositionally biased region" description="Polar residues" evidence="1">
    <location>
        <begin position="677"/>
        <end position="695"/>
    </location>
</feature>
<feature type="compositionally biased region" description="Polar residues" evidence="1">
    <location>
        <begin position="802"/>
        <end position="822"/>
    </location>
</feature>
<dbReference type="OrthoDB" id="5877294at2759"/>
<feature type="compositionally biased region" description="Polar residues" evidence="1">
    <location>
        <begin position="645"/>
        <end position="668"/>
    </location>
</feature>
<feature type="compositionally biased region" description="Low complexity" evidence="1">
    <location>
        <begin position="1105"/>
        <end position="1116"/>
    </location>
</feature>
<feature type="region of interest" description="Disordered" evidence="1">
    <location>
        <begin position="795"/>
        <end position="984"/>
    </location>
</feature>
<dbReference type="Proteomes" id="UP000024635">
    <property type="component" value="Unassembled WGS sequence"/>
</dbReference>
<feature type="region of interest" description="Disordered" evidence="1">
    <location>
        <begin position="635"/>
        <end position="695"/>
    </location>
</feature>
<feature type="compositionally biased region" description="Basic and acidic residues" evidence="1">
    <location>
        <begin position="870"/>
        <end position="883"/>
    </location>
</feature>
<keyword evidence="3" id="KW-1185">Reference proteome</keyword>
<dbReference type="STRING" id="53326.A0A016U148"/>
<feature type="compositionally biased region" description="Basic residues" evidence="1">
    <location>
        <begin position="97"/>
        <end position="113"/>
    </location>
</feature>
<sequence length="1531" mass="169162">MIVFLVNMGVLSTWQRFEADRAGTGDIILDDCNTKRVPTEVTISKEEAASSKKKHTMFLKGLSCRPASCKTKSKSSSKTKSSSTSGNSDDMAETSSKKRTKLKGKKKSKKSKTSSRSGQGGAVSRTLFKKKKKARGKKSKSSSSLQLTPSGEAAATAGQKVVKARTPRSERSAQEGEQPGEPMSPAVEGKSPGVLPPQAEQPIGAVPAEMQAAPVPERAAAAGMEMRADGPVVMGRPGELALEAKEDGGLAVKSNEAQTGQLRLDSQPDDGHHATAGFQAVARAPSRSLSRSRRRSTSRSAIRLQIPQGCNLVTPLFIRSFQSVRVDPETEELLITTNVVLHSSGLTVEERKAELDNLIQVRPAVVNIKTMDDDGFQEEKTTQNVLIGKSMIVVERKSVLLRSEQDSGLRTNDTRKYDNICEARMGPAPESNSTMQRASGILNVIAENGTVMEDEIYHKTERIVFNIGGVSFALNEGKVLPARCDQTVSQKNNVRFDERIFADQNSITIDRDTVIDAKNGRLWDLPQTFLVEEKRSYDYQSTYPDGSLVWTNAVPPLREEETQRSEIVAVAVAPVDQQQQKVHSAYLAPEMNAPVAGSPKKSSYVASQLMGEEQHVRTAQTPSPKQAFYAAHQHVKEEQHVHTAQAPSNRSPKQSQYADAEMQQQVMRTTRRKRSISGFQQEEQHMHTAQTPSPKQTFYAISQSGKEEQHMHTAQTPSPKQTFYAVSESGKEDQHVHTAQTPSPKQALYVISQSGKEEQHMHTAQTPSPKQTFYAIPPHGKEDQYVHTAQTPSPKQAFYATPQPQEQQVHTAQAPSSRSPKQSFYAIPPDARDPTQESVQPRVVGTFQDVLTSSAKEKPPEAGVIVSGIIEKETLTRQVKEETFTSGRDQQQESLRKSQSAKEPSQGVSESTKEGSQGAPSESTKEGSQSIPSESSQDYSHSSARPSEAKEGPLDSGRETPVSTARGPDKQILEKPEDRQPEFNVSGVIEKHTVGRNIPVRPPFAWFIYRVAENHPVYPIFIFSHILNNVIRKHRKEDSQLKAKELERPQEPTQAHPVTQPSTSAQSTGREPHKPREFIKETKTVETFVVEKVIQEDPGSMRGAPGQPLQPKQQQPVTRPVPEEEQLHTATKPDGIQEIVLHQPGQPLPPVREQEEIQEIVLRQPEESLHTARGPEKPTVIQEEPALHTAREPEKPLVPEQQKVASEPAAQPQESAPKGPTETVTTTTTTVTTYVTERMAPEQGQTQQTPVTKPAEDEQLHTARRPEEIQDTIPRQPEQPLHTAREPEKPKVIQEEPVLHTAREKEKPLAPVQEKVVSEPAAQPQESAPKGPTETVTTTTTTVTTYVTERATPEQGQTQQTPVPKPVEDQQLHTARKPEKIQEAAPCQPQQPLHTAREPEKPKVFKEEPVLHTAKESEKPLGPLQEKIVRDPAAEVQVSTQGQPLDTVKQTTIVSTYITERVTPKPVPQEEQPLHTARKPDEEPMLHTATPPSPMQKQKVITIVETRITERVVQDEKQPAKEPEQAQPVKV</sequence>
<reference evidence="3" key="1">
    <citation type="journal article" date="2015" name="Nat. Genet.">
        <title>The genome and transcriptome of the zoonotic hookworm Ancylostoma ceylanicum identify infection-specific gene families.</title>
        <authorList>
            <person name="Schwarz E.M."/>
            <person name="Hu Y."/>
            <person name="Antoshechkin I."/>
            <person name="Miller M.M."/>
            <person name="Sternberg P.W."/>
            <person name="Aroian R.V."/>
        </authorList>
    </citation>
    <scope>NUCLEOTIDE SEQUENCE</scope>
    <source>
        <strain evidence="3">HY135</strain>
    </source>
</reference>
<protein>
    <submittedName>
        <fullName evidence="2">Uncharacterized protein</fullName>
    </submittedName>
</protein>
<feature type="compositionally biased region" description="Basic and acidic residues" evidence="1">
    <location>
        <begin position="967"/>
        <end position="981"/>
    </location>
</feature>
<feature type="region of interest" description="Disordered" evidence="1">
    <location>
        <begin position="281"/>
        <end position="300"/>
    </location>
</feature>
<name>A0A016U148_9BILA</name>
<feature type="region of interest" description="Disordered" evidence="1">
    <location>
        <begin position="1045"/>
        <end position="1082"/>
    </location>
</feature>
<gene>
    <name evidence="2" type="primary">Acey_s0064.g3557</name>
    <name evidence="2" type="ORF">Y032_0064g3557</name>
</gene>
<feature type="region of interest" description="Disordered" evidence="1">
    <location>
        <begin position="66"/>
        <end position="200"/>
    </location>
</feature>
<feature type="region of interest" description="Disordered" evidence="1">
    <location>
        <begin position="1511"/>
        <end position="1531"/>
    </location>
</feature>
<feature type="compositionally biased region" description="Basic and acidic residues" evidence="1">
    <location>
        <begin position="1283"/>
        <end position="1308"/>
    </location>
</feature>
<feature type="compositionally biased region" description="Basic and acidic residues" evidence="1">
    <location>
        <begin position="1395"/>
        <end position="1419"/>
    </location>
</feature>
<feature type="compositionally biased region" description="Basic and acidic residues" evidence="1">
    <location>
        <begin position="1366"/>
        <end position="1382"/>
    </location>
</feature>
<evidence type="ECO:0000313" key="2">
    <source>
        <dbReference type="EMBL" id="EYC08835.1"/>
    </source>
</evidence>
<feature type="region of interest" description="Disordered" evidence="1">
    <location>
        <begin position="1142"/>
        <end position="1425"/>
    </location>
</feature>
<feature type="compositionally biased region" description="Low complexity" evidence="1">
    <location>
        <begin position="1221"/>
        <end position="1237"/>
    </location>
</feature>
<feature type="region of interest" description="Disordered" evidence="1">
    <location>
        <begin position="1097"/>
        <end position="1128"/>
    </location>
</feature>